<accession>A0A812QQ22</accession>
<sequence length="681" mass="77427">MDHPNIVKFHGVYYERCFVCIVMDKLDGGDLVEGLQRHLKERGQINCLDVVHVAYQMASSIHYLHNRNVVHRDVKGDNYLMDRKNMTDGQCKIVLTDFGTACTCKQSDRLSSGVGTKIFWPPEFFDRDYSQKVDVWAMGVIMYGLVSGRFPFRDENDVRNKEVRIPKRVHPVCEEYIRKMLDKGEKSRMSSAEVMAHPWIAGKFGQTTAGDNKPTEEEGDKEADGMVEAGVNDGIKERRQELILRMNREAESRKGISTKKQLQNHKHKKFVVADKIVQGGKASYEWMSQDQVKGDRLLDFDNMSTAPKDDPMDLAMFRKTLVEHQIDPNVFGVAKAKGLDQLAKEVETGASRLMLDAQQHKKLVRVVDVVVLKLRPSDGSRLLVEFKEKFPDGRERETLRLPGTKKEKTKGRRRQKEGEGKKKEKAKGNAYKGKDHAEKAAGNEKEIPCTLVKAWAMLWPGINFEDAVERDGRYYRDRKDEGVDPFACSEVLRSIKVPAAFGARFAWTLSGVPFILHLLRECPDNEWVFVAEDSCWLYQQSDSASLLAIKDTAATDFPEGVFQRSVCGYQLACRRIPRNKKIRCPIDLSTGKATLQEDVKFFHPIGSKLFLVQKGWLRLVQKVSLEHDREGYWDWIMSLMRTVGALRLHQPFVAGSAEHFSLVDGGRVQAAELPNASDQDA</sequence>
<dbReference type="PROSITE" id="PS50011">
    <property type="entry name" value="PROTEIN_KINASE_DOM"/>
    <property type="match status" value="1"/>
</dbReference>
<dbReference type="Pfam" id="PF00069">
    <property type="entry name" value="Pkinase"/>
    <property type="match status" value="1"/>
</dbReference>
<gene>
    <name evidence="8" type="ORF">SNAT2548_LOCUS21693</name>
</gene>
<dbReference type="InterPro" id="IPR050205">
    <property type="entry name" value="CDPK_Ser/Thr_kinases"/>
</dbReference>
<feature type="region of interest" description="Disordered" evidence="6">
    <location>
        <begin position="394"/>
        <end position="439"/>
    </location>
</feature>
<proteinExistence type="predicted"/>
<dbReference type="SMART" id="SM00220">
    <property type="entry name" value="S_TKc"/>
    <property type="match status" value="1"/>
</dbReference>
<dbReference type="PROSITE" id="PS00108">
    <property type="entry name" value="PROTEIN_KINASE_ST"/>
    <property type="match status" value="1"/>
</dbReference>
<dbReference type="GO" id="GO:0004674">
    <property type="term" value="F:protein serine/threonine kinase activity"/>
    <property type="evidence" value="ECO:0007669"/>
    <property type="project" value="UniProtKB-KW"/>
</dbReference>
<dbReference type="PANTHER" id="PTHR24349">
    <property type="entry name" value="SERINE/THREONINE-PROTEIN KINASE"/>
    <property type="match status" value="1"/>
</dbReference>
<evidence type="ECO:0000256" key="3">
    <source>
        <dbReference type="ARBA" id="ARBA00022741"/>
    </source>
</evidence>
<evidence type="ECO:0000256" key="6">
    <source>
        <dbReference type="SAM" id="MobiDB-lite"/>
    </source>
</evidence>
<dbReference type="GO" id="GO:0005524">
    <property type="term" value="F:ATP binding"/>
    <property type="evidence" value="ECO:0007669"/>
    <property type="project" value="UniProtKB-KW"/>
</dbReference>
<organism evidence="8 9">
    <name type="scientific">Symbiodinium natans</name>
    <dbReference type="NCBI Taxonomy" id="878477"/>
    <lineage>
        <taxon>Eukaryota</taxon>
        <taxon>Sar</taxon>
        <taxon>Alveolata</taxon>
        <taxon>Dinophyceae</taxon>
        <taxon>Suessiales</taxon>
        <taxon>Symbiodiniaceae</taxon>
        <taxon>Symbiodinium</taxon>
    </lineage>
</organism>
<dbReference type="Proteomes" id="UP000604046">
    <property type="component" value="Unassembled WGS sequence"/>
</dbReference>
<evidence type="ECO:0000313" key="8">
    <source>
        <dbReference type="EMBL" id="CAE7398425.1"/>
    </source>
</evidence>
<keyword evidence="9" id="KW-1185">Reference proteome</keyword>
<reference evidence="8" key="1">
    <citation type="submission" date="2021-02" db="EMBL/GenBank/DDBJ databases">
        <authorList>
            <person name="Dougan E. K."/>
            <person name="Rhodes N."/>
            <person name="Thang M."/>
            <person name="Chan C."/>
        </authorList>
    </citation>
    <scope>NUCLEOTIDE SEQUENCE</scope>
</reference>
<dbReference type="EMBL" id="CAJNDS010002260">
    <property type="protein sequence ID" value="CAE7398425.1"/>
    <property type="molecule type" value="Genomic_DNA"/>
</dbReference>
<comment type="caution">
    <text evidence="8">The sequence shown here is derived from an EMBL/GenBank/DDBJ whole genome shotgun (WGS) entry which is preliminary data.</text>
</comment>
<protein>
    <recommendedName>
        <fullName evidence="7">Protein kinase domain-containing protein</fullName>
    </recommendedName>
</protein>
<name>A0A812QQ22_9DINO</name>
<dbReference type="AlphaFoldDB" id="A0A812QQ22"/>
<feature type="region of interest" description="Disordered" evidence="6">
    <location>
        <begin position="205"/>
        <end position="232"/>
    </location>
</feature>
<keyword evidence="1" id="KW-0723">Serine/threonine-protein kinase</keyword>
<dbReference type="InterPro" id="IPR011009">
    <property type="entry name" value="Kinase-like_dom_sf"/>
</dbReference>
<evidence type="ECO:0000256" key="1">
    <source>
        <dbReference type="ARBA" id="ARBA00022527"/>
    </source>
</evidence>
<evidence type="ECO:0000259" key="7">
    <source>
        <dbReference type="PROSITE" id="PS50011"/>
    </source>
</evidence>
<keyword evidence="2" id="KW-0808">Transferase</keyword>
<dbReference type="InterPro" id="IPR000719">
    <property type="entry name" value="Prot_kinase_dom"/>
</dbReference>
<keyword evidence="5" id="KW-0067">ATP-binding</keyword>
<evidence type="ECO:0000256" key="2">
    <source>
        <dbReference type="ARBA" id="ARBA00022679"/>
    </source>
</evidence>
<feature type="domain" description="Protein kinase" evidence="7">
    <location>
        <begin position="1"/>
        <end position="200"/>
    </location>
</feature>
<dbReference type="OrthoDB" id="423276at2759"/>
<dbReference type="InterPro" id="IPR008271">
    <property type="entry name" value="Ser/Thr_kinase_AS"/>
</dbReference>
<dbReference type="Gene3D" id="1.10.510.10">
    <property type="entry name" value="Transferase(Phosphotransferase) domain 1"/>
    <property type="match status" value="1"/>
</dbReference>
<evidence type="ECO:0000256" key="4">
    <source>
        <dbReference type="ARBA" id="ARBA00022777"/>
    </source>
</evidence>
<keyword evidence="3" id="KW-0547">Nucleotide-binding</keyword>
<evidence type="ECO:0000313" key="9">
    <source>
        <dbReference type="Proteomes" id="UP000604046"/>
    </source>
</evidence>
<dbReference type="SUPFAM" id="SSF56112">
    <property type="entry name" value="Protein kinase-like (PK-like)"/>
    <property type="match status" value="1"/>
</dbReference>
<evidence type="ECO:0000256" key="5">
    <source>
        <dbReference type="ARBA" id="ARBA00022840"/>
    </source>
</evidence>
<keyword evidence="4" id="KW-0418">Kinase</keyword>